<reference evidence="1" key="1">
    <citation type="journal article" date="2011" name="PLoS Biol.">
        <title>Gene gain and loss during evolution of obligate parasitism in the white rust pathogen of Arabidopsis thaliana.</title>
        <authorList>
            <person name="Kemen E."/>
            <person name="Gardiner A."/>
            <person name="Schultz-Larsen T."/>
            <person name="Kemen A.C."/>
            <person name="Balmuth A.L."/>
            <person name="Robert-Seilaniantz A."/>
            <person name="Bailey K."/>
            <person name="Holub E."/>
            <person name="Studholme D.J."/>
            <person name="Maclean D."/>
            <person name="Jones J.D."/>
        </authorList>
    </citation>
    <scope>NUCLEOTIDE SEQUENCE</scope>
</reference>
<dbReference type="EMBL" id="FR824532">
    <property type="protein sequence ID" value="CCA27269.1"/>
    <property type="molecule type" value="Genomic_DNA"/>
</dbReference>
<reference evidence="1" key="2">
    <citation type="submission" date="2011-02" db="EMBL/GenBank/DDBJ databases">
        <authorList>
            <person name="MacLean D."/>
        </authorList>
    </citation>
    <scope>NUCLEOTIDE SEQUENCE</scope>
</reference>
<proteinExistence type="predicted"/>
<organism evidence="1">
    <name type="scientific">Albugo laibachii Nc14</name>
    <dbReference type="NCBI Taxonomy" id="890382"/>
    <lineage>
        <taxon>Eukaryota</taxon>
        <taxon>Sar</taxon>
        <taxon>Stramenopiles</taxon>
        <taxon>Oomycota</taxon>
        <taxon>Peronosporomycetes</taxon>
        <taxon>Albuginales</taxon>
        <taxon>Albuginaceae</taxon>
        <taxon>Albugo</taxon>
    </lineage>
</organism>
<accession>F0X0H9</accession>
<evidence type="ECO:0000313" key="1">
    <source>
        <dbReference type="EMBL" id="CCA27269.1"/>
    </source>
</evidence>
<dbReference type="HOGENOM" id="CLU_1800054_0_0_1"/>
<sequence length="144" mass="16755">MTWTGKANPCKRQRFVQEYYACRHAICRWITVEYVSYGKLDAKGCQLKYLEDGSRVVQHTSDEAIVFQVKAEKNVLDIETDSRRSSSSVLDMLAAVESNNDPKIQIGRLQQFHHRFGNLNYYTIERIAKMQDSGIKIDDHRRPK</sequence>
<gene>
    <name evidence="1" type="primary">AlNc14C493G11923</name>
    <name evidence="1" type="ORF">ALNC14_134130</name>
</gene>
<name>F0X0H9_9STRA</name>
<protein>
    <submittedName>
        <fullName evidence="1">AlNc14C493G11923 protein</fullName>
    </submittedName>
</protein>
<dbReference type="AlphaFoldDB" id="F0X0H9"/>